<evidence type="ECO:0008006" key="4">
    <source>
        <dbReference type="Google" id="ProtNLM"/>
    </source>
</evidence>
<dbReference type="OrthoDB" id="9808290at2"/>
<dbReference type="PANTHER" id="PTHR37953">
    <property type="entry name" value="UPF0127 PROTEIN MJ1496"/>
    <property type="match status" value="1"/>
</dbReference>
<gene>
    <name evidence="2" type="ORF">NX02_01525</name>
</gene>
<evidence type="ECO:0000256" key="1">
    <source>
        <dbReference type="SAM" id="SignalP"/>
    </source>
</evidence>
<dbReference type="Proteomes" id="UP000018851">
    <property type="component" value="Chromosome"/>
</dbReference>
<evidence type="ECO:0000313" key="2">
    <source>
        <dbReference type="EMBL" id="AHE52070.1"/>
    </source>
</evidence>
<keyword evidence="1" id="KW-0732">Signal</keyword>
<dbReference type="eggNOG" id="COG1430">
    <property type="taxonomic scope" value="Bacteria"/>
</dbReference>
<dbReference type="PATRIC" id="fig|1123269.5.peg.310"/>
<feature type="signal peptide" evidence="1">
    <location>
        <begin position="1"/>
        <end position="22"/>
    </location>
</feature>
<keyword evidence="3" id="KW-1185">Reference proteome</keyword>
<dbReference type="Gene3D" id="2.60.120.1140">
    <property type="entry name" value="Protein of unknown function DUF192"/>
    <property type="match status" value="1"/>
</dbReference>
<feature type="chain" id="PRO_5004785349" description="DUF192 domain-containing protein" evidence="1">
    <location>
        <begin position="23"/>
        <end position="155"/>
    </location>
</feature>
<reference evidence="2 3" key="1">
    <citation type="submission" date="2013-07" db="EMBL/GenBank/DDBJ databases">
        <title>Completed genome of Sphingomonas sanxanigenens NX02.</title>
        <authorList>
            <person name="Ma T."/>
            <person name="Huang H."/>
            <person name="Wu M."/>
            <person name="Li X."/>
            <person name="Li G."/>
        </authorList>
    </citation>
    <scope>NUCLEOTIDE SEQUENCE [LARGE SCALE GENOMIC DNA]</scope>
    <source>
        <strain evidence="2 3">NX02</strain>
    </source>
</reference>
<dbReference type="InterPro" id="IPR038695">
    <property type="entry name" value="Saro_0823-like_sf"/>
</dbReference>
<name>W0A8T2_9SPHN</name>
<evidence type="ECO:0000313" key="3">
    <source>
        <dbReference type="Proteomes" id="UP000018851"/>
    </source>
</evidence>
<proteinExistence type="predicted"/>
<dbReference type="STRING" id="1123269.NX02_01525"/>
<dbReference type="EMBL" id="CP006644">
    <property type="protein sequence ID" value="AHE52070.1"/>
    <property type="molecule type" value="Genomic_DNA"/>
</dbReference>
<accession>W0A8T2</accession>
<protein>
    <recommendedName>
        <fullName evidence="4">DUF192 domain-containing protein</fullName>
    </recommendedName>
</protein>
<sequence>MVRYFIAALVACSAAASLTACTSGSQTDTQPSAKFVPLSIQTAAGEHKFTVEVARTPEEQERGLMFRTSLAGDRGMIFPYDPPRPASFWMKNTLIPLDMIFIRKDGTIARIADNTTPESLEPVQSGEPVAAVLELAGGRAAELGIAEGDTVSWTG</sequence>
<dbReference type="PANTHER" id="PTHR37953:SF1">
    <property type="entry name" value="UPF0127 PROTEIN MJ1496"/>
    <property type="match status" value="1"/>
</dbReference>
<organism evidence="2 3">
    <name type="scientific">Sphingomonas sanxanigenens DSM 19645 = NX02</name>
    <dbReference type="NCBI Taxonomy" id="1123269"/>
    <lineage>
        <taxon>Bacteria</taxon>
        <taxon>Pseudomonadati</taxon>
        <taxon>Pseudomonadota</taxon>
        <taxon>Alphaproteobacteria</taxon>
        <taxon>Sphingomonadales</taxon>
        <taxon>Sphingomonadaceae</taxon>
        <taxon>Sphingomonas</taxon>
    </lineage>
</organism>
<dbReference type="HOGENOM" id="CLU_097039_2_0_5"/>
<dbReference type="Pfam" id="PF02643">
    <property type="entry name" value="DUF192"/>
    <property type="match status" value="1"/>
</dbReference>
<dbReference type="AlphaFoldDB" id="W0A8T2"/>
<dbReference type="InterPro" id="IPR003795">
    <property type="entry name" value="DUF192"/>
</dbReference>
<dbReference type="PROSITE" id="PS51257">
    <property type="entry name" value="PROKAR_LIPOPROTEIN"/>
    <property type="match status" value="1"/>
</dbReference>
<dbReference type="KEGG" id="ssan:NX02_01525"/>